<accession>A0A2W4RCR4</accession>
<comment type="caution">
    <text evidence="1">The sequence shown here is derived from an EMBL/GenBank/DDBJ whole genome shotgun (WGS) entry which is preliminary data.</text>
</comment>
<name>A0A2W4RCR4_9GAMM</name>
<protein>
    <submittedName>
        <fullName evidence="1">Uncharacterized protein</fullName>
    </submittedName>
</protein>
<proteinExistence type="predicted"/>
<dbReference type="Proteomes" id="UP000249396">
    <property type="component" value="Unassembled WGS sequence"/>
</dbReference>
<reference evidence="1 2" key="1">
    <citation type="journal article" date="2018" name="Aquat. Microb. Ecol.">
        <title>Gammaproteobacterial methanotrophs dominate.</title>
        <authorList>
            <person name="Rissanen A.J."/>
            <person name="Saarenheimo J."/>
            <person name="Tiirola M."/>
            <person name="Peura S."/>
            <person name="Aalto S.L."/>
            <person name="Karvinen A."/>
            <person name="Nykanen H."/>
        </authorList>
    </citation>
    <scope>NUCLEOTIDE SEQUENCE [LARGE SCALE GENOMIC DNA]</scope>
    <source>
        <strain evidence="1">AMbin10</strain>
    </source>
</reference>
<dbReference type="EMBL" id="QJPH01000294">
    <property type="protein sequence ID" value="PZN79669.1"/>
    <property type="molecule type" value="Genomic_DNA"/>
</dbReference>
<evidence type="ECO:0000313" key="2">
    <source>
        <dbReference type="Proteomes" id="UP000249396"/>
    </source>
</evidence>
<evidence type="ECO:0000313" key="1">
    <source>
        <dbReference type="EMBL" id="PZN79669.1"/>
    </source>
</evidence>
<organism evidence="1 2">
    <name type="scientific">Candidatus Methylumidiphilus alinenensis</name>
    <dbReference type="NCBI Taxonomy" id="2202197"/>
    <lineage>
        <taxon>Bacteria</taxon>
        <taxon>Pseudomonadati</taxon>
        <taxon>Pseudomonadota</taxon>
        <taxon>Gammaproteobacteria</taxon>
        <taxon>Methylococcales</taxon>
        <taxon>Candidatus Methylumidiphilus</taxon>
    </lineage>
</organism>
<dbReference type="AlphaFoldDB" id="A0A2W4RCR4"/>
<sequence>MQPAVQARPSDNLDHKAFESKYVDMCVNQELALRKKEHPTSGNSGVADEALSKLCNCIAQEESKRLTKQEARKFVQQNEYPMSLMIKAGQAEEVCSKK</sequence>
<gene>
    <name evidence="1" type="ORF">DM484_11135</name>
</gene>